<keyword evidence="5" id="KW-1185">Reference proteome</keyword>
<dbReference type="PANTHER" id="PTHR10584">
    <property type="entry name" value="SUGAR KINASE"/>
    <property type="match status" value="1"/>
</dbReference>
<evidence type="ECO:0000313" key="5">
    <source>
        <dbReference type="Proteomes" id="UP000694257"/>
    </source>
</evidence>
<reference evidence="4 5" key="1">
    <citation type="submission" date="2021-07" db="EMBL/GenBank/DDBJ databases">
        <title>Whole Genome Sequence of Nocardia Iowensis.</title>
        <authorList>
            <person name="Lamm A."/>
            <person name="Collins-Fairclough A.M."/>
            <person name="Bunk B."/>
            <person name="Sproer C."/>
        </authorList>
    </citation>
    <scope>NUCLEOTIDE SEQUENCE [LARGE SCALE GENOMIC DNA]</scope>
    <source>
        <strain evidence="4 5">NRRL 5646</strain>
    </source>
</reference>
<dbReference type="Proteomes" id="UP000694257">
    <property type="component" value="Chromosome"/>
</dbReference>
<dbReference type="Pfam" id="PF00294">
    <property type="entry name" value="PfkB"/>
    <property type="match status" value="1"/>
</dbReference>
<dbReference type="RefSeq" id="WP_218469125.1">
    <property type="nucleotide sequence ID" value="NZ_BAABJN010000008.1"/>
</dbReference>
<sequence>MNSRDRGVLTIIGDSVVDHIYRTDRLPAEGVPARGRFEEHFGGKGLNRAVAAARLGLDVRLISAVGDDVAGRRIIRCLRREGVDTELVKIVPGETTPVVALIVASSGFTGIIQDGEDAVRLSRDDLRSAAARSAITSSDAVLLTFAPPIAVIEQAMAVVRTAHERPRLLVQATPQTDSPQYLTKHLSRIDYLIGTRRELCELVADPGRDSETPTADFDSEVAPQLLAHGVGCVCAVEGFECSVRSAELNLDVPRSLAAVLSDSPGAYAAFAAALAYRMVSSGRPADRGDFEWATAAMAATQSFGDIPAAMPTAGEVDRIARLPAVSDTPD</sequence>
<keyword evidence="1" id="KW-0808">Transferase</keyword>
<evidence type="ECO:0000313" key="4">
    <source>
        <dbReference type="EMBL" id="QXN88242.1"/>
    </source>
</evidence>
<evidence type="ECO:0000256" key="2">
    <source>
        <dbReference type="ARBA" id="ARBA00022777"/>
    </source>
</evidence>
<evidence type="ECO:0000259" key="3">
    <source>
        <dbReference type="Pfam" id="PF00294"/>
    </source>
</evidence>
<dbReference type="PANTHER" id="PTHR10584:SF166">
    <property type="entry name" value="RIBOKINASE"/>
    <property type="match status" value="1"/>
</dbReference>
<gene>
    <name evidence="4" type="ORF">KV110_21805</name>
</gene>
<feature type="domain" description="Carbohydrate kinase PfkB" evidence="3">
    <location>
        <begin position="10"/>
        <end position="298"/>
    </location>
</feature>
<dbReference type="InterPro" id="IPR011611">
    <property type="entry name" value="PfkB_dom"/>
</dbReference>
<name>A0ABX8RGU9_NOCIO</name>
<accession>A0ABX8RGU9</accession>
<keyword evidence="2" id="KW-0418">Kinase</keyword>
<evidence type="ECO:0000256" key="1">
    <source>
        <dbReference type="ARBA" id="ARBA00022679"/>
    </source>
</evidence>
<dbReference type="EMBL" id="CP078145">
    <property type="protein sequence ID" value="QXN88242.1"/>
    <property type="molecule type" value="Genomic_DNA"/>
</dbReference>
<protein>
    <recommendedName>
        <fullName evidence="3">Carbohydrate kinase PfkB domain-containing protein</fullName>
    </recommendedName>
</protein>
<organism evidence="4 5">
    <name type="scientific">Nocardia iowensis</name>
    <dbReference type="NCBI Taxonomy" id="204891"/>
    <lineage>
        <taxon>Bacteria</taxon>
        <taxon>Bacillati</taxon>
        <taxon>Actinomycetota</taxon>
        <taxon>Actinomycetes</taxon>
        <taxon>Mycobacteriales</taxon>
        <taxon>Nocardiaceae</taxon>
        <taxon>Nocardia</taxon>
    </lineage>
</organism>
<proteinExistence type="predicted"/>